<evidence type="ECO:0000256" key="11">
    <source>
        <dbReference type="SAM" id="MobiDB-lite"/>
    </source>
</evidence>
<evidence type="ECO:0000256" key="1">
    <source>
        <dbReference type="ARBA" id="ARBA00001974"/>
    </source>
</evidence>
<dbReference type="OrthoDB" id="16820at2759"/>
<evidence type="ECO:0000256" key="3">
    <source>
        <dbReference type="ARBA" id="ARBA00007992"/>
    </source>
</evidence>
<dbReference type="Pfam" id="PF01494">
    <property type="entry name" value="FAD_binding_3"/>
    <property type="match status" value="1"/>
</dbReference>
<dbReference type="PANTHER" id="PTHR47356:SF2">
    <property type="entry name" value="FAD-BINDING DOMAIN-CONTAINING PROTEIN-RELATED"/>
    <property type="match status" value="1"/>
</dbReference>
<comment type="similarity">
    <text evidence="3">Belongs to the paxM FAD-dependent monooxygenase family.</text>
</comment>
<protein>
    <recommendedName>
        <fullName evidence="12">FAD-binding domain-containing protein</fullName>
    </recommendedName>
</protein>
<dbReference type="EMBL" id="JAOQAZ010000036">
    <property type="protein sequence ID" value="KAJ4248440.1"/>
    <property type="molecule type" value="Genomic_DNA"/>
</dbReference>
<keyword evidence="5" id="KW-0812">Transmembrane</keyword>
<comment type="cofactor">
    <cofactor evidence="1">
        <name>FAD</name>
        <dbReference type="ChEBI" id="CHEBI:57692"/>
    </cofactor>
</comment>
<name>A0A9W8RQM0_9HYPO</name>
<dbReference type="PRINTS" id="PR00420">
    <property type="entry name" value="RNGMNOXGNASE"/>
</dbReference>
<keyword evidence="9" id="KW-0503">Monooxygenase</keyword>
<dbReference type="Gene3D" id="3.50.50.60">
    <property type="entry name" value="FAD/NAD(P)-binding domain"/>
    <property type="match status" value="1"/>
</dbReference>
<keyword evidence="10" id="KW-0472">Membrane</keyword>
<feature type="domain" description="FAD-binding" evidence="12">
    <location>
        <begin position="134"/>
        <end position="296"/>
    </location>
</feature>
<feature type="compositionally biased region" description="Polar residues" evidence="11">
    <location>
        <begin position="96"/>
        <end position="112"/>
    </location>
</feature>
<evidence type="ECO:0000256" key="5">
    <source>
        <dbReference type="ARBA" id="ARBA00022692"/>
    </source>
</evidence>
<keyword evidence="14" id="KW-1185">Reference proteome</keyword>
<organism evidence="13 14">
    <name type="scientific">Fusarium torreyae</name>
    <dbReference type="NCBI Taxonomy" id="1237075"/>
    <lineage>
        <taxon>Eukaryota</taxon>
        <taxon>Fungi</taxon>
        <taxon>Dikarya</taxon>
        <taxon>Ascomycota</taxon>
        <taxon>Pezizomycotina</taxon>
        <taxon>Sordariomycetes</taxon>
        <taxon>Hypocreomycetidae</taxon>
        <taxon>Hypocreales</taxon>
        <taxon>Nectriaceae</taxon>
        <taxon>Fusarium</taxon>
    </lineage>
</organism>
<evidence type="ECO:0000313" key="13">
    <source>
        <dbReference type="EMBL" id="KAJ4248440.1"/>
    </source>
</evidence>
<keyword evidence="8" id="KW-0560">Oxidoreductase</keyword>
<evidence type="ECO:0000256" key="4">
    <source>
        <dbReference type="ARBA" id="ARBA00022630"/>
    </source>
</evidence>
<dbReference type="Proteomes" id="UP001152049">
    <property type="component" value="Unassembled WGS sequence"/>
</dbReference>
<gene>
    <name evidence="13" type="ORF">NW762_012777</name>
</gene>
<evidence type="ECO:0000256" key="9">
    <source>
        <dbReference type="ARBA" id="ARBA00023033"/>
    </source>
</evidence>
<comment type="subcellular location">
    <subcellularLocation>
        <location evidence="2">Membrane</location>
    </subcellularLocation>
</comment>
<dbReference type="InterPro" id="IPR002938">
    <property type="entry name" value="FAD-bd"/>
</dbReference>
<dbReference type="InterPro" id="IPR050562">
    <property type="entry name" value="FAD_mOase_fung"/>
</dbReference>
<reference evidence="13" key="1">
    <citation type="submission" date="2022-09" db="EMBL/GenBank/DDBJ databases">
        <title>Fusarium specimens isolated from Avocado Roots.</title>
        <authorList>
            <person name="Stajich J."/>
            <person name="Roper C."/>
            <person name="Heimlech-Rivalta G."/>
        </authorList>
    </citation>
    <scope>NUCLEOTIDE SEQUENCE</scope>
    <source>
        <strain evidence="13">CF00136</strain>
    </source>
</reference>
<accession>A0A9W8RQM0</accession>
<proteinExistence type="inferred from homology"/>
<keyword evidence="7" id="KW-1133">Transmembrane helix</keyword>
<evidence type="ECO:0000259" key="12">
    <source>
        <dbReference type="Pfam" id="PF01494"/>
    </source>
</evidence>
<dbReference type="GO" id="GO:0016020">
    <property type="term" value="C:membrane"/>
    <property type="evidence" value="ECO:0007669"/>
    <property type="project" value="UniProtKB-SubCell"/>
</dbReference>
<dbReference type="PANTHER" id="PTHR47356">
    <property type="entry name" value="FAD-DEPENDENT MONOOXYGENASE ASQG-RELATED"/>
    <property type="match status" value="1"/>
</dbReference>
<feature type="region of interest" description="Disordered" evidence="11">
    <location>
        <begin position="96"/>
        <end position="122"/>
    </location>
</feature>
<evidence type="ECO:0000256" key="8">
    <source>
        <dbReference type="ARBA" id="ARBA00023002"/>
    </source>
</evidence>
<comment type="caution">
    <text evidence="13">The sequence shown here is derived from an EMBL/GenBank/DDBJ whole genome shotgun (WGS) entry which is preliminary data.</text>
</comment>
<evidence type="ECO:0000256" key="7">
    <source>
        <dbReference type="ARBA" id="ARBA00022989"/>
    </source>
</evidence>
<dbReference type="GO" id="GO:0071949">
    <property type="term" value="F:FAD binding"/>
    <property type="evidence" value="ECO:0007669"/>
    <property type="project" value="InterPro"/>
</dbReference>
<evidence type="ECO:0000256" key="10">
    <source>
        <dbReference type="ARBA" id="ARBA00023136"/>
    </source>
</evidence>
<dbReference type="GO" id="GO:0004497">
    <property type="term" value="F:monooxygenase activity"/>
    <property type="evidence" value="ECO:0007669"/>
    <property type="project" value="UniProtKB-KW"/>
</dbReference>
<dbReference type="SUPFAM" id="SSF51905">
    <property type="entry name" value="FAD/NAD(P)-binding domain"/>
    <property type="match status" value="1"/>
</dbReference>
<keyword evidence="4" id="KW-0285">Flavoprotein</keyword>
<dbReference type="InterPro" id="IPR036188">
    <property type="entry name" value="FAD/NAD-bd_sf"/>
</dbReference>
<evidence type="ECO:0000256" key="6">
    <source>
        <dbReference type="ARBA" id="ARBA00022827"/>
    </source>
</evidence>
<sequence>MLEQFDLDYILLEAHSEIAPPVGASIGMFPNGLRILDQIVCYEPIREVFGDQVPYNVTYTSNEKADVIAGIDGIFHHLWKRQPRIRAILFRSSKSPPVSLQLHPTQGKNSTGQEKHGRQTRQNGVNVTCADGSIVSGTILVGADGVQSSVRKAMHKLGHTLEPGYFDPKEEGNVPCWATGQQSMVTGKGRSQLVVSGPDDRVYWFLFERLSETKYGKDIPRYTKEDEERFVKRNRDVAITPTVRFGQVFEKKISSTLTPLHEVAYKKWFFKRILTLGDSVHKPNPIGGQGSNRAIESCAEFNNA</sequence>
<dbReference type="AlphaFoldDB" id="A0A9W8RQM0"/>
<evidence type="ECO:0000256" key="2">
    <source>
        <dbReference type="ARBA" id="ARBA00004370"/>
    </source>
</evidence>
<evidence type="ECO:0000313" key="14">
    <source>
        <dbReference type="Proteomes" id="UP001152049"/>
    </source>
</evidence>
<keyword evidence="6" id="KW-0274">FAD</keyword>